<dbReference type="SUPFAM" id="SSF54060">
    <property type="entry name" value="His-Me finger endonucleases"/>
    <property type="match status" value="1"/>
</dbReference>
<dbReference type="EMBL" id="BARS01047550">
    <property type="protein sequence ID" value="GAG28472.1"/>
    <property type="molecule type" value="Genomic_DNA"/>
</dbReference>
<feature type="domain" description="AP2/ERF" evidence="4">
    <location>
        <begin position="50"/>
        <end position="106"/>
    </location>
</feature>
<evidence type="ECO:0000256" key="1">
    <source>
        <dbReference type="ARBA" id="ARBA00023015"/>
    </source>
</evidence>
<evidence type="ECO:0000256" key="2">
    <source>
        <dbReference type="ARBA" id="ARBA00023125"/>
    </source>
</evidence>
<dbReference type="InterPro" id="IPR044925">
    <property type="entry name" value="His-Me_finger_sf"/>
</dbReference>
<dbReference type="SUPFAM" id="SSF54171">
    <property type="entry name" value="DNA-binding domain"/>
    <property type="match status" value="1"/>
</dbReference>
<keyword evidence="2" id="KW-0238">DNA-binding</keyword>
<accession>X0WZ60</accession>
<protein>
    <recommendedName>
        <fullName evidence="4">AP2/ERF domain-containing protein</fullName>
    </recommendedName>
</protein>
<dbReference type="InterPro" id="IPR036955">
    <property type="entry name" value="AP2/ERF_dom_sf"/>
</dbReference>
<proteinExistence type="predicted"/>
<dbReference type="InterPro" id="IPR001471">
    <property type="entry name" value="AP2/ERF_dom"/>
</dbReference>
<dbReference type="GO" id="GO:0003700">
    <property type="term" value="F:DNA-binding transcription factor activity"/>
    <property type="evidence" value="ECO:0007669"/>
    <property type="project" value="InterPro"/>
</dbReference>
<dbReference type="Gene3D" id="3.30.730.10">
    <property type="entry name" value="AP2/ERF domain"/>
    <property type="match status" value="1"/>
</dbReference>
<sequence length="110" mass="12853">MHRMILGVEKGVDVDHINGDGIDNRRFNLRACLRSENGRNRRLSKNNKSGYKGVCWNKSCNKWVAQIKYNYKEYSLGCFFCIIKAAKAYDKAAREYFGEFARTNFPEEKE</sequence>
<keyword evidence="3" id="KW-0804">Transcription</keyword>
<dbReference type="SMART" id="SM00380">
    <property type="entry name" value="AP2"/>
    <property type="match status" value="1"/>
</dbReference>
<dbReference type="Pfam" id="PF00847">
    <property type="entry name" value="AP2"/>
    <property type="match status" value="1"/>
</dbReference>
<dbReference type="Pfam" id="PF13392">
    <property type="entry name" value="HNH_3"/>
    <property type="match status" value="1"/>
</dbReference>
<dbReference type="PROSITE" id="PS51032">
    <property type="entry name" value="AP2_ERF"/>
    <property type="match status" value="1"/>
</dbReference>
<evidence type="ECO:0000259" key="4">
    <source>
        <dbReference type="PROSITE" id="PS51032"/>
    </source>
</evidence>
<dbReference type="AlphaFoldDB" id="X0WZ60"/>
<evidence type="ECO:0000313" key="5">
    <source>
        <dbReference type="EMBL" id="GAG28472.1"/>
    </source>
</evidence>
<evidence type="ECO:0000256" key="3">
    <source>
        <dbReference type="ARBA" id="ARBA00023163"/>
    </source>
</evidence>
<gene>
    <name evidence="5" type="ORF">S01H1_71408</name>
</gene>
<reference evidence="5" key="1">
    <citation type="journal article" date="2014" name="Front. Microbiol.">
        <title>High frequency of phylogenetically diverse reductive dehalogenase-homologous genes in deep subseafloor sedimentary metagenomes.</title>
        <authorList>
            <person name="Kawai M."/>
            <person name="Futagami T."/>
            <person name="Toyoda A."/>
            <person name="Takaki Y."/>
            <person name="Nishi S."/>
            <person name="Hori S."/>
            <person name="Arai W."/>
            <person name="Tsubouchi T."/>
            <person name="Morono Y."/>
            <person name="Uchiyama I."/>
            <person name="Ito T."/>
            <person name="Fujiyama A."/>
            <person name="Inagaki F."/>
            <person name="Takami H."/>
        </authorList>
    </citation>
    <scope>NUCLEOTIDE SEQUENCE</scope>
    <source>
        <strain evidence="5">Expedition CK06-06</strain>
    </source>
</reference>
<organism evidence="5">
    <name type="scientific">marine sediment metagenome</name>
    <dbReference type="NCBI Taxonomy" id="412755"/>
    <lineage>
        <taxon>unclassified sequences</taxon>
        <taxon>metagenomes</taxon>
        <taxon>ecological metagenomes</taxon>
    </lineage>
</organism>
<comment type="caution">
    <text evidence="5">The sequence shown here is derived from an EMBL/GenBank/DDBJ whole genome shotgun (WGS) entry which is preliminary data.</text>
</comment>
<dbReference type="InterPro" id="IPR016177">
    <property type="entry name" value="DNA-bd_dom_sf"/>
</dbReference>
<name>X0WZ60_9ZZZZ</name>
<dbReference type="GO" id="GO:0003677">
    <property type="term" value="F:DNA binding"/>
    <property type="evidence" value="ECO:0007669"/>
    <property type="project" value="UniProtKB-KW"/>
</dbReference>
<dbReference type="InterPro" id="IPR003615">
    <property type="entry name" value="HNH_nuc"/>
</dbReference>
<keyword evidence="1" id="KW-0805">Transcription regulation</keyword>